<evidence type="ECO:0000313" key="2">
    <source>
        <dbReference type="EMBL" id="OYD50688.1"/>
    </source>
</evidence>
<feature type="region of interest" description="Disordered" evidence="1">
    <location>
        <begin position="92"/>
        <end position="120"/>
    </location>
</feature>
<proteinExistence type="predicted"/>
<name>A0A235ENR5_9BURK</name>
<sequence>MTKIAGTEEAWESRALGASADHAEVASAEHLAALDDALGMQSISIRMPKGMIDAYKLIAAHHGVGYQPLMRDILQRFIPEGMKEVLEHHTAKADQAEHRIEALKKADPEEPMPEELKKAA</sequence>
<dbReference type="OrthoDB" id="5684171at2"/>
<comment type="caution">
    <text evidence="2">The sequence shown here is derived from an EMBL/GenBank/DDBJ whole genome shotgun (WGS) entry which is preliminary data.</text>
</comment>
<evidence type="ECO:0000313" key="3">
    <source>
        <dbReference type="Proteomes" id="UP000215441"/>
    </source>
</evidence>
<evidence type="ECO:0000256" key="1">
    <source>
        <dbReference type="SAM" id="MobiDB-lite"/>
    </source>
</evidence>
<dbReference type="Proteomes" id="UP000215441">
    <property type="component" value="Unassembled WGS sequence"/>
</dbReference>
<accession>A0A235ENR5</accession>
<protein>
    <submittedName>
        <fullName evidence="2">Uncharacterized protein</fullName>
    </submittedName>
</protein>
<gene>
    <name evidence="2" type="ORF">CBY09_08110</name>
</gene>
<keyword evidence="3" id="KW-1185">Reference proteome</keyword>
<dbReference type="RefSeq" id="WP_094288308.1">
    <property type="nucleotide sequence ID" value="NZ_NOIG01000005.1"/>
</dbReference>
<dbReference type="EMBL" id="NOIG01000005">
    <property type="protein sequence ID" value="OYD50688.1"/>
    <property type="molecule type" value="Genomic_DNA"/>
</dbReference>
<dbReference type="AlphaFoldDB" id="A0A235ENR5"/>
<reference evidence="2 3" key="1">
    <citation type="submission" date="2017-07" db="EMBL/GenBank/DDBJ databases">
        <title>Acidovorax KNDSW TSA 6 genome sequence and assembly.</title>
        <authorList>
            <person name="Mayilraj S."/>
        </authorList>
    </citation>
    <scope>NUCLEOTIDE SEQUENCE [LARGE SCALE GENOMIC DNA]</scope>
    <source>
        <strain evidence="2 3">KNDSW-TSA6</strain>
    </source>
</reference>
<organism evidence="2 3">
    <name type="scientific">Acidovorax kalamii</name>
    <dbReference type="NCBI Taxonomy" id="2004485"/>
    <lineage>
        <taxon>Bacteria</taxon>
        <taxon>Pseudomonadati</taxon>
        <taxon>Pseudomonadota</taxon>
        <taxon>Betaproteobacteria</taxon>
        <taxon>Burkholderiales</taxon>
        <taxon>Comamonadaceae</taxon>
        <taxon>Acidovorax</taxon>
    </lineage>
</organism>